<sequence>MVWGKQPLMTYLDVDGSEIIKRFRNIVNCKQNDSPHVTGKKVEIANRLLDVLVFKCTQLTERALLYAEATLQQYEKNEQNTTFPQFQENVSHSDALSTQTFSTESPPPSHFKLKERGNTTRQNLIFAEALKKKRSPAILLNPKGTAENKTPVEEILKKELSEPDSNIQNIKKVQNKGLVVVCDKEEDIFNLPSIGPCTTRESSFTSNVAQSAKDFVTWLKTAKTSDPPVEAELAGTKPGDLGLPKSCASTAVITTIAMERNSKLVTKPQTTPVPATTLKQPTAEQGATNGFFFS</sequence>
<comment type="caution">
    <text evidence="1">The sequence shown here is derived from an EMBL/GenBank/DDBJ whole genome shotgun (WGS) entry which is preliminary data.</text>
</comment>
<evidence type="ECO:0000313" key="1">
    <source>
        <dbReference type="EMBL" id="GBN60025.1"/>
    </source>
</evidence>
<protein>
    <submittedName>
        <fullName evidence="1">Uncharacterized protein</fullName>
    </submittedName>
</protein>
<dbReference type="EMBL" id="BGPR01013298">
    <property type="protein sequence ID" value="GBN60025.1"/>
    <property type="molecule type" value="Genomic_DNA"/>
</dbReference>
<accession>A0A4Y2Q764</accession>
<dbReference type="Proteomes" id="UP000499080">
    <property type="component" value="Unassembled WGS sequence"/>
</dbReference>
<reference evidence="1 2" key="1">
    <citation type="journal article" date="2019" name="Sci. Rep.">
        <title>Orb-weaving spider Araneus ventricosus genome elucidates the spidroin gene catalogue.</title>
        <authorList>
            <person name="Kono N."/>
            <person name="Nakamura H."/>
            <person name="Ohtoshi R."/>
            <person name="Moran D.A.P."/>
            <person name="Shinohara A."/>
            <person name="Yoshida Y."/>
            <person name="Fujiwara M."/>
            <person name="Mori M."/>
            <person name="Tomita M."/>
            <person name="Arakawa K."/>
        </authorList>
    </citation>
    <scope>NUCLEOTIDE SEQUENCE [LARGE SCALE GENOMIC DNA]</scope>
</reference>
<proteinExistence type="predicted"/>
<dbReference type="AlphaFoldDB" id="A0A4Y2Q764"/>
<evidence type="ECO:0000313" key="2">
    <source>
        <dbReference type="Proteomes" id="UP000499080"/>
    </source>
</evidence>
<name>A0A4Y2Q764_ARAVE</name>
<organism evidence="1 2">
    <name type="scientific">Araneus ventricosus</name>
    <name type="common">Orbweaver spider</name>
    <name type="synonym">Epeira ventricosa</name>
    <dbReference type="NCBI Taxonomy" id="182803"/>
    <lineage>
        <taxon>Eukaryota</taxon>
        <taxon>Metazoa</taxon>
        <taxon>Ecdysozoa</taxon>
        <taxon>Arthropoda</taxon>
        <taxon>Chelicerata</taxon>
        <taxon>Arachnida</taxon>
        <taxon>Araneae</taxon>
        <taxon>Araneomorphae</taxon>
        <taxon>Entelegynae</taxon>
        <taxon>Araneoidea</taxon>
        <taxon>Araneidae</taxon>
        <taxon>Araneus</taxon>
    </lineage>
</organism>
<keyword evidence="2" id="KW-1185">Reference proteome</keyword>
<gene>
    <name evidence="1" type="ORF">AVEN_29676_1</name>
</gene>